<evidence type="ECO:0000313" key="1">
    <source>
        <dbReference type="EMBL" id="SVC13233.1"/>
    </source>
</evidence>
<gene>
    <name evidence="1" type="ORF">METZ01_LOCUS266087</name>
</gene>
<name>A0A382JPV1_9ZZZZ</name>
<organism evidence="1">
    <name type="scientific">marine metagenome</name>
    <dbReference type="NCBI Taxonomy" id="408172"/>
    <lineage>
        <taxon>unclassified sequences</taxon>
        <taxon>metagenomes</taxon>
        <taxon>ecological metagenomes</taxon>
    </lineage>
</organism>
<dbReference type="EMBL" id="UINC01075244">
    <property type="protein sequence ID" value="SVC13233.1"/>
    <property type="molecule type" value="Genomic_DNA"/>
</dbReference>
<protein>
    <submittedName>
        <fullName evidence="1">Uncharacterized protein</fullName>
    </submittedName>
</protein>
<reference evidence="1" key="1">
    <citation type="submission" date="2018-05" db="EMBL/GenBank/DDBJ databases">
        <authorList>
            <person name="Lanie J.A."/>
            <person name="Ng W.-L."/>
            <person name="Kazmierczak K.M."/>
            <person name="Andrzejewski T.M."/>
            <person name="Davidsen T.M."/>
            <person name="Wayne K.J."/>
            <person name="Tettelin H."/>
            <person name="Glass J.I."/>
            <person name="Rusch D."/>
            <person name="Podicherti R."/>
            <person name="Tsui H.-C.T."/>
            <person name="Winkler M.E."/>
        </authorList>
    </citation>
    <scope>NUCLEOTIDE SEQUENCE</scope>
</reference>
<proteinExistence type="predicted"/>
<dbReference type="AlphaFoldDB" id="A0A382JPV1"/>
<accession>A0A382JPV1</accession>
<sequence>MTAALILDREESVGFPGGNTTPVLGRPLMNYPPPNRLYFELFNKI</sequence>